<gene>
    <name evidence="2" type="ORF">I303_01759</name>
</gene>
<protein>
    <submittedName>
        <fullName evidence="2">Uncharacterized protein</fullName>
    </submittedName>
</protein>
<reference evidence="2" key="1">
    <citation type="submission" date="2013-07" db="EMBL/GenBank/DDBJ databases">
        <title>The Genome Sequence of Cryptococcus dejecticola CBS10117.</title>
        <authorList>
            <consortium name="The Broad Institute Genome Sequencing Platform"/>
            <person name="Cuomo C."/>
            <person name="Litvintseva A."/>
            <person name="Chen Y."/>
            <person name="Heitman J."/>
            <person name="Sun S."/>
            <person name="Springer D."/>
            <person name="Dromer F."/>
            <person name="Young S.K."/>
            <person name="Zeng Q."/>
            <person name="Gargeya S."/>
            <person name="Fitzgerald M."/>
            <person name="Abouelleil A."/>
            <person name="Alvarado L."/>
            <person name="Berlin A.M."/>
            <person name="Chapman S.B."/>
            <person name="Dewar J."/>
            <person name="Goldberg J."/>
            <person name="Griggs A."/>
            <person name="Gujja S."/>
            <person name="Hansen M."/>
            <person name="Howarth C."/>
            <person name="Imamovic A."/>
            <person name="Larimer J."/>
            <person name="McCowan C."/>
            <person name="Murphy C."/>
            <person name="Pearson M."/>
            <person name="Priest M."/>
            <person name="Roberts A."/>
            <person name="Saif S."/>
            <person name="Shea T."/>
            <person name="Sykes S."/>
            <person name="Wortman J."/>
            <person name="Nusbaum C."/>
            <person name="Birren B."/>
        </authorList>
    </citation>
    <scope>NUCLEOTIDE SEQUENCE [LARGE SCALE GENOMIC DNA]</scope>
    <source>
        <strain evidence="2">CBS 10117</strain>
    </source>
</reference>
<dbReference type="EMBL" id="KI894028">
    <property type="protein sequence ID" value="OBR87551.1"/>
    <property type="molecule type" value="Genomic_DNA"/>
</dbReference>
<evidence type="ECO:0000313" key="2">
    <source>
        <dbReference type="EMBL" id="OBR87551.1"/>
    </source>
</evidence>
<dbReference type="AlphaFoldDB" id="A0A1A6ABV7"/>
<accession>A0A1A6ABV7</accession>
<evidence type="ECO:0000256" key="1">
    <source>
        <dbReference type="SAM" id="MobiDB-lite"/>
    </source>
</evidence>
<sequence>MTTDSPYLLYDGSRWSQYLDSAFHLDHPTVDQGPDAASQMSKTPSHQDKIGCSVETDISYESLADSLGSERGCHDFVTTVQANEGLEFRTVINTDPEVDETIFPQYCPYGIPRFSKSSVSTHSRASSASKGSRMSYIKESAQQSLASLVNKIAGHRFFRRVRD</sequence>
<organism evidence="2">
    <name type="scientific">Kwoniella dejecticola CBS 10117</name>
    <dbReference type="NCBI Taxonomy" id="1296121"/>
    <lineage>
        <taxon>Eukaryota</taxon>
        <taxon>Fungi</taxon>
        <taxon>Dikarya</taxon>
        <taxon>Basidiomycota</taxon>
        <taxon>Agaricomycotina</taxon>
        <taxon>Tremellomycetes</taxon>
        <taxon>Tremellales</taxon>
        <taxon>Cryptococcaceae</taxon>
        <taxon>Kwoniella</taxon>
    </lineage>
</organism>
<dbReference type="VEuPathDB" id="FungiDB:I303_01759"/>
<name>A0A1A6ABV7_9TREE</name>
<proteinExistence type="predicted"/>
<feature type="region of interest" description="Disordered" evidence="1">
    <location>
        <begin position="29"/>
        <end position="48"/>
    </location>
</feature>